<keyword evidence="2" id="KW-1185">Reference proteome</keyword>
<organism evidence="1 2">
    <name type="scientific">Hymenobacter ginsengisoli</name>
    <dbReference type="NCBI Taxonomy" id="1051626"/>
    <lineage>
        <taxon>Bacteria</taxon>
        <taxon>Pseudomonadati</taxon>
        <taxon>Bacteroidota</taxon>
        <taxon>Cytophagia</taxon>
        <taxon>Cytophagales</taxon>
        <taxon>Hymenobacteraceae</taxon>
        <taxon>Hymenobacter</taxon>
    </lineage>
</organism>
<proteinExistence type="predicted"/>
<dbReference type="EMBL" id="BAABGQ010000008">
    <property type="protein sequence ID" value="GAA4505249.1"/>
    <property type="molecule type" value="Genomic_DNA"/>
</dbReference>
<dbReference type="RefSeq" id="WP_208131044.1">
    <property type="nucleotide sequence ID" value="NZ_BAABGQ010000008.1"/>
</dbReference>
<reference evidence="2" key="1">
    <citation type="journal article" date="2019" name="Int. J. Syst. Evol. Microbiol.">
        <title>The Global Catalogue of Microorganisms (GCM) 10K type strain sequencing project: providing services to taxonomists for standard genome sequencing and annotation.</title>
        <authorList>
            <consortium name="The Broad Institute Genomics Platform"/>
            <consortium name="The Broad Institute Genome Sequencing Center for Infectious Disease"/>
            <person name="Wu L."/>
            <person name="Ma J."/>
        </authorList>
    </citation>
    <scope>NUCLEOTIDE SEQUENCE [LARGE SCALE GENOMIC DNA]</scope>
    <source>
        <strain evidence="2">JCM 17841</strain>
    </source>
</reference>
<dbReference type="InterPro" id="IPR016181">
    <property type="entry name" value="Acyl_CoA_acyltransferase"/>
</dbReference>
<evidence type="ECO:0000313" key="1">
    <source>
        <dbReference type="EMBL" id="GAA4505249.1"/>
    </source>
</evidence>
<gene>
    <name evidence="1" type="ORF">GCM10023172_32770</name>
</gene>
<protein>
    <recommendedName>
        <fullName evidence="3">N-acetyltransferase domain-containing protein</fullName>
    </recommendedName>
</protein>
<name>A0ABP8QMD7_9BACT</name>
<sequence length="198" mass="21237">MSEVEIRRADATDAPAIAALASQYTYQQLTKAERQSGFLTGTFTVPALAAMLASVPGQVAYKEGALVGFVINSRLAPERYPPLVQQIRALLPVLLFRGRPLAEYQWFFYGPVLLAPPYQGQGLLQQLFQASQQALAGHYEVGIAFIAAENAASLHVHTHKLGLEVLGELVSGGATYFILAFAVGERGWAEGLPAHASG</sequence>
<dbReference type="Gene3D" id="3.40.630.30">
    <property type="match status" value="1"/>
</dbReference>
<dbReference type="SUPFAM" id="SSF55729">
    <property type="entry name" value="Acyl-CoA N-acyltransferases (Nat)"/>
    <property type="match status" value="1"/>
</dbReference>
<accession>A0ABP8QMD7</accession>
<comment type="caution">
    <text evidence="1">The sequence shown here is derived from an EMBL/GenBank/DDBJ whole genome shotgun (WGS) entry which is preliminary data.</text>
</comment>
<evidence type="ECO:0000313" key="2">
    <source>
        <dbReference type="Proteomes" id="UP001501243"/>
    </source>
</evidence>
<dbReference type="Proteomes" id="UP001501243">
    <property type="component" value="Unassembled WGS sequence"/>
</dbReference>
<evidence type="ECO:0008006" key="3">
    <source>
        <dbReference type="Google" id="ProtNLM"/>
    </source>
</evidence>